<dbReference type="GO" id="GO:0016491">
    <property type="term" value="F:oxidoreductase activity"/>
    <property type="evidence" value="ECO:0007669"/>
    <property type="project" value="UniProtKB-KW"/>
</dbReference>
<dbReference type="Proteomes" id="UP000242457">
    <property type="component" value="Unassembled WGS sequence"/>
</dbReference>
<keyword evidence="2" id="KW-0560">Oxidoreductase</keyword>
<dbReference type="Gene3D" id="3.30.1370.60">
    <property type="entry name" value="Hypothetical oxidoreductase yiak, domain 2"/>
    <property type="match status" value="1"/>
</dbReference>
<sequence length="428" mass="46195">MWKLNRNFSSILKNRVPKLKRFDWTSKMTSSSSSSSSSSTSSTSSTSSSSSTSSTSSTSSSSSSSSSSTFNSNMVVPKNEVIRFISDCLCKVGTTPEDGYIVGHHLMTSDYCGHFSHGMNRMQAYVLSIKNGITDPSAKPRVVSDFQAVALIDGNNGLGHTIGKYCMELAIDKAKKYGISMITVRGSNHYGICGYYTQMAIEKDLIGFTCSNTSPLMAPTRSRISGLGTNPLSLGMGASGGDKFLLDMATTAVAFGKIELAMRKNESILRGWALGTDGKITTNAQDAFNAGRLMPLGGVEENSSYKGYGLALMVEVLCGILSGSDFGPNIRQWKDRAKIANLGHCFIAINPDAFTTGSKDRLAKLLTQLRNLPPTENKSVLIPGDPERNAMKRVDREGGISYHPNQLKLSRDFAEKMGVKPMQLVPKK</sequence>
<dbReference type="PANTHER" id="PTHR11091:SF0">
    <property type="entry name" value="MALATE DEHYDROGENASE"/>
    <property type="match status" value="1"/>
</dbReference>
<feature type="region of interest" description="Disordered" evidence="3">
    <location>
        <begin position="26"/>
        <end position="72"/>
    </location>
</feature>
<comment type="similarity">
    <text evidence="1">Belongs to the LDH2/MDH2 oxidoreductase family.</text>
</comment>
<dbReference type="EMBL" id="KZ288248">
    <property type="protein sequence ID" value="PBC31145.1"/>
    <property type="molecule type" value="Genomic_DNA"/>
</dbReference>
<keyword evidence="5" id="KW-1185">Reference proteome</keyword>
<dbReference type="STRING" id="94128.A0A2A3EH90"/>
<evidence type="ECO:0000256" key="1">
    <source>
        <dbReference type="ARBA" id="ARBA00006056"/>
    </source>
</evidence>
<evidence type="ECO:0000256" key="2">
    <source>
        <dbReference type="ARBA" id="ARBA00023002"/>
    </source>
</evidence>
<name>A0A2A3EH90_APICC</name>
<dbReference type="SUPFAM" id="SSF89733">
    <property type="entry name" value="L-sulfolactate dehydrogenase-like"/>
    <property type="match status" value="1"/>
</dbReference>
<proteinExistence type="inferred from homology"/>
<dbReference type="OrthoDB" id="7881616at2759"/>
<dbReference type="InterPro" id="IPR036111">
    <property type="entry name" value="Mal/L-sulfo/L-lacto_DH-like_sf"/>
</dbReference>
<evidence type="ECO:0000256" key="3">
    <source>
        <dbReference type="SAM" id="MobiDB-lite"/>
    </source>
</evidence>
<feature type="compositionally biased region" description="Low complexity" evidence="3">
    <location>
        <begin position="29"/>
        <end position="69"/>
    </location>
</feature>
<accession>A0A2A3EH90</accession>
<protein>
    <submittedName>
        <fullName evidence="4">Malate dehydrogenase</fullName>
    </submittedName>
</protein>
<dbReference type="InterPro" id="IPR043144">
    <property type="entry name" value="Mal/L-sulf/L-lact_DH-like_ah"/>
</dbReference>
<dbReference type="Gene3D" id="1.10.1530.10">
    <property type="match status" value="1"/>
</dbReference>
<evidence type="ECO:0000313" key="5">
    <source>
        <dbReference type="Proteomes" id="UP000242457"/>
    </source>
</evidence>
<evidence type="ECO:0000313" key="4">
    <source>
        <dbReference type="EMBL" id="PBC31145.1"/>
    </source>
</evidence>
<dbReference type="AlphaFoldDB" id="A0A2A3EH90"/>
<dbReference type="InterPro" id="IPR043143">
    <property type="entry name" value="Mal/L-sulf/L-lact_DH-like_NADP"/>
</dbReference>
<dbReference type="InterPro" id="IPR003767">
    <property type="entry name" value="Malate/L-lactate_DH-like"/>
</dbReference>
<gene>
    <name evidence="4" type="ORF">APICC_09217</name>
</gene>
<organism evidence="4 5">
    <name type="scientific">Apis cerana cerana</name>
    <name type="common">Oriental honeybee</name>
    <dbReference type="NCBI Taxonomy" id="94128"/>
    <lineage>
        <taxon>Eukaryota</taxon>
        <taxon>Metazoa</taxon>
        <taxon>Ecdysozoa</taxon>
        <taxon>Arthropoda</taxon>
        <taxon>Hexapoda</taxon>
        <taxon>Insecta</taxon>
        <taxon>Pterygota</taxon>
        <taxon>Neoptera</taxon>
        <taxon>Endopterygota</taxon>
        <taxon>Hymenoptera</taxon>
        <taxon>Apocrita</taxon>
        <taxon>Aculeata</taxon>
        <taxon>Apoidea</taxon>
        <taxon>Anthophila</taxon>
        <taxon>Apidae</taxon>
        <taxon>Apis</taxon>
    </lineage>
</organism>
<dbReference type="PANTHER" id="PTHR11091">
    <property type="entry name" value="OXIDOREDUCTASE-RELATED"/>
    <property type="match status" value="1"/>
</dbReference>
<dbReference type="Pfam" id="PF02615">
    <property type="entry name" value="Ldh_2"/>
    <property type="match status" value="1"/>
</dbReference>
<reference evidence="4 5" key="1">
    <citation type="submission" date="2014-07" db="EMBL/GenBank/DDBJ databases">
        <title>Genomic and transcriptomic analysis on Apis cerana provide comprehensive insights into honey bee biology.</title>
        <authorList>
            <person name="Diao Q."/>
            <person name="Sun L."/>
            <person name="Zheng H."/>
            <person name="Zheng H."/>
            <person name="Xu S."/>
            <person name="Wang S."/>
            <person name="Zeng Z."/>
            <person name="Hu F."/>
            <person name="Su S."/>
            <person name="Wu J."/>
        </authorList>
    </citation>
    <scope>NUCLEOTIDE SEQUENCE [LARGE SCALE GENOMIC DNA]</scope>
    <source>
        <tissue evidence="4">Pupae without intestine</tissue>
    </source>
</reference>